<evidence type="ECO:0000256" key="7">
    <source>
        <dbReference type="SAM" id="Phobius"/>
    </source>
</evidence>
<feature type="transmembrane region" description="Helical" evidence="7">
    <location>
        <begin position="34"/>
        <end position="57"/>
    </location>
</feature>
<comment type="caution">
    <text evidence="8">The sequence shown here is derived from an EMBL/GenBank/DDBJ whole genome shotgun (WGS) entry which is preliminary data.</text>
</comment>
<feature type="transmembrane region" description="Helical" evidence="7">
    <location>
        <begin position="80"/>
        <end position="99"/>
    </location>
</feature>
<dbReference type="PANTHER" id="PTHR32196:SF72">
    <property type="entry name" value="RIBOSE IMPORT PERMEASE PROTEIN RBSC"/>
    <property type="match status" value="1"/>
</dbReference>
<sequence>MPDEIGIFGILILVALVMSLLSENFRTVDNLQILLLNGAVIAFLALGQTFVLLTGGIDLSTGSNVALTGMLAAVVMKAGVGWPIAALVAILAGIAVGLFNGAIIHYLKLPPFIVTFSTFGIAASIPQIMTGAKSVSVTDPMFAVIGRGALLGVPMPVVLVIVAACVLAFFLRRTATGVHIYAVGGNAETSRLAGIGIGRTTMLVYAVSGLCAAFGGLITTSRLMVGYPTAGSGNELFFSIAAAVVGGVSLFGGIGSVPGAFLGAVLIATVSNGMNVIGVDSFWQPLVIGVIILLGVSLDTYRRRLSLSDFSRLFSRSGPPGPTAREPLDSLAPGEGAVSIENKR</sequence>
<dbReference type="EMBL" id="BAAAWD010000013">
    <property type="protein sequence ID" value="GAA3016304.1"/>
    <property type="molecule type" value="Genomic_DNA"/>
</dbReference>
<dbReference type="Pfam" id="PF02653">
    <property type="entry name" value="BPD_transp_2"/>
    <property type="match status" value="1"/>
</dbReference>
<dbReference type="PANTHER" id="PTHR32196">
    <property type="entry name" value="ABC TRANSPORTER PERMEASE PROTEIN YPHD-RELATED-RELATED"/>
    <property type="match status" value="1"/>
</dbReference>
<feature type="transmembrane region" description="Helical" evidence="7">
    <location>
        <begin position="149"/>
        <end position="171"/>
    </location>
</feature>
<proteinExistence type="predicted"/>
<dbReference type="Proteomes" id="UP001499930">
    <property type="component" value="Unassembled WGS sequence"/>
</dbReference>
<keyword evidence="2" id="KW-1003">Cell membrane</keyword>
<evidence type="ECO:0000256" key="5">
    <source>
        <dbReference type="ARBA" id="ARBA00023136"/>
    </source>
</evidence>
<feature type="transmembrane region" description="Helical" evidence="7">
    <location>
        <begin position="282"/>
        <end position="301"/>
    </location>
</feature>
<keyword evidence="4 7" id="KW-1133">Transmembrane helix</keyword>
<comment type="subcellular location">
    <subcellularLocation>
        <location evidence="1">Cell membrane</location>
        <topology evidence="1">Multi-pass membrane protein</topology>
    </subcellularLocation>
</comment>
<feature type="region of interest" description="Disordered" evidence="6">
    <location>
        <begin position="316"/>
        <end position="344"/>
    </location>
</feature>
<evidence type="ECO:0000256" key="2">
    <source>
        <dbReference type="ARBA" id="ARBA00022475"/>
    </source>
</evidence>
<name>A0ABP6KL97_9ACTN</name>
<evidence type="ECO:0000313" key="9">
    <source>
        <dbReference type="Proteomes" id="UP001499930"/>
    </source>
</evidence>
<evidence type="ECO:0000313" key="8">
    <source>
        <dbReference type="EMBL" id="GAA3016304.1"/>
    </source>
</evidence>
<dbReference type="InterPro" id="IPR001851">
    <property type="entry name" value="ABC_transp_permease"/>
</dbReference>
<feature type="transmembrane region" description="Helical" evidence="7">
    <location>
        <begin position="111"/>
        <end position="129"/>
    </location>
</feature>
<protein>
    <submittedName>
        <fullName evidence="8">ABC transporter permease</fullName>
    </submittedName>
</protein>
<reference evidence="9" key="1">
    <citation type="journal article" date="2019" name="Int. J. Syst. Evol. Microbiol.">
        <title>The Global Catalogue of Microorganisms (GCM) 10K type strain sequencing project: providing services to taxonomists for standard genome sequencing and annotation.</title>
        <authorList>
            <consortium name="The Broad Institute Genomics Platform"/>
            <consortium name="The Broad Institute Genome Sequencing Center for Infectious Disease"/>
            <person name="Wu L."/>
            <person name="Ma J."/>
        </authorList>
    </citation>
    <scope>NUCLEOTIDE SEQUENCE [LARGE SCALE GENOMIC DNA]</scope>
    <source>
        <strain evidence="9">JCM 3106</strain>
    </source>
</reference>
<dbReference type="RefSeq" id="WP_344898476.1">
    <property type="nucleotide sequence ID" value="NZ_BAAAWD010000013.1"/>
</dbReference>
<evidence type="ECO:0000256" key="3">
    <source>
        <dbReference type="ARBA" id="ARBA00022692"/>
    </source>
</evidence>
<gene>
    <name evidence="8" type="ORF">GCM10017559_44870</name>
</gene>
<keyword evidence="5 7" id="KW-0472">Membrane</keyword>
<keyword evidence="9" id="KW-1185">Reference proteome</keyword>
<evidence type="ECO:0000256" key="6">
    <source>
        <dbReference type="SAM" id="MobiDB-lite"/>
    </source>
</evidence>
<feature type="transmembrane region" description="Helical" evidence="7">
    <location>
        <begin position="203"/>
        <end position="225"/>
    </location>
</feature>
<feature type="transmembrane region" description="Helical" evidence="7">
    <location>
        <begin position="237"/>
        <end position="270"/>
    </location>
</feature>
<evidence type="ECO:0000256" key="1">
    <source>
        <dbReference type="ARBA" id="ARBA00004651"/>
    </source>
</evidence>
<feature type="transmembrane region" description="Helical" evidence="7">
    <location>
        <begin position="6"/>
        <end position="22"/>
    </location>
</feature>
<organism evidence="8 9">
    <name type="scientific">Streptosporangium longisporum</name>
    <dbReference type="NCBI Taxonomy" id="46187"/>
    <lineage>
        <taxon>Bacteria</taxon>
        <taxon>Bacillati</taxon>
        <taxon>Actinomycetota</taxon>
        <taxon>Actinomycetes</taxon>
        <taxon>Streptosporangiales</taxon>
        <taxon>Streptosporangiaceae</taxon>
        <taxon>Streptosporangium</taxon>
    </lineage>
</organism>
<keyword evidence="3 7" id="KW-0812">Transmembrane</keyword>
<accession>A0ABP6KL97</accession>
<evidence type="ECO:0000256" key="4">
    <source>
        <dbReference type="ARBA" id="ARBA00022989"/>
    </source>
</evidence>
<dbReference type="CDD" id="cd06579">
    <property type="entry name" value="TM_PBP1_transp_AraH_like"/>
    <property type="match status" value="1"/>
</dbReference>